<name>K1Q006_MAGGI</name>
<reference evidence="1" key="1">
    <citation type="journal article" date="2012" name="Nature">
        <title>The oyster genome reveals stress adaptation and complexity of shell formation.</title>
        <authorList>
            <person name="Zhang G."/>
            <person name="Fang X."/>
            <person name="Guo X."/>
            <person name="Li L."/>
            <person name="Luo R."/>
            <person name="Xu F."/>
            <person name="Yang P."/>
            <person name="Zhang L."/>
            <person name="Wang X."/>
            <person name="Qi H."/>
            <person name="Xiong Z."/>
            <person name="Que H."/>
            <person name="Xie Y."/>
            <person name="Holland P.W."/>
            <person name="Paps J."/>
            <person name="Zhu Y."/>
            <person name="Wu F."/>
            <person name="Chen Y."/>
            <person name="Wang J."/>
            <person name="Peng C."/>
            <person name="Meng J."/>
            <person name="Yang L."/>
            <person name="Liu J."/>
            <person name="Wen B."/>
            <person name="Zhang N."/>
            <person name="Huang Z."/>
            <person name="Zhu Q."/>
            <person name="Feng Y."/>
            <person name="Mount A."/>
            <person name="Hedgecock D."/>
            <person name="Xu Z."/>
            <person name="Liu Y."/>
            <person name="Domazet-Loso T."/>
            <person name="Du Y."/>
            <person name="Sun X."/>
            <person name="Zhang S."/>
            <person name="Liu B."/>
            <person name="Cheng P."/>
            <person name="Jiang X."/>
            <person name="Li J."/>
            <person name="Fan D."/>
            <person name="Wang W."/>
            <person name="Fu W."/>
            <person name="Wang T."/>
            <person name="Wang B."/>
            <person name="Zhang J."/>
            <person name="Peng Z."/>
            <person name="Li Y."/>
            <person name="Li N."/>
            <person name="Wang J."/>
            <person name="Chen M."/>
            <person name="He Y."/>
            <person name="Tan F."/>
            <person name="Song X."/>
            <person name="Zheng Q."/>
            <person name="Huang R."/>
            <person name="Yang H."/>
            <person name="Du X."/>
            <person name="Chen L."/>
            <person name="Yang M."/>
            <person name="Gaffney P.M."/>
            <person name="Wang S."/>
            <person name="Luo L."/>
            <person name="She Z."/>
            <person name="Ming Y."/>
            <person name="Huang W."/>
            <person name="Zhang S."/>
            <person name="Huang B."/>
            <person name="Zhang Y."/>
            <person name="Qu T."/>
            <person name="Ni P."/>
            <person name="Miao G."/>
            <person name="Wang J."/>
            <person name="Wang Q."/>
            <person name="Steinberg C.E."/>
            <person name="Wang H."/>
            <person name="Li N."/>
            <person name="Qian L."/>
            <person name="Zhang G."/>
            <person name="Li Y."/>
            <person name="Yang H."/>
            <person name="Liu X."/>
            <person name="Wang J."/>
            <person name="Yin Y."/>
            <person name="Wang J."/>
        </authorList>
    </citation>
    <scope>NUCLEOTIDE SEQUENCE [LARGE SCALE GENOMIC DNA]</scope>
    <source>
        <strain evidence="1">05x7-T-G4-1.051#20</strain>
    </source>
</reference>
<dbReference type="AlphaFoldDB" id="K1Q006"/>
<dbReference type="HOGENOM" id="CLU_2212458_0_0_1"/>
<dbReference type="InParanoid" id="K1Q006"/>
<organism evidence="1">
    <name type="scientific">Magallana gigas</name>
    <name type="common">Pacific oyster</name>
    <name type="synonym">Crassostrea gigas</name>
    <dbReference type="NCBI Taxonomy" id="29159"/>
    <lineage>
        <taxon>Eukaryota</taxon>
        <taxon>Metazoa</taxon>
        <taxon>Spiralia</taxon>
        <taxon>Lophotrochozoa</taxon>
        <taxon>Mollusca</taxon>
        <taxon>Bivalvia</taxon>
        <taxon>Autobranchia</taxon>
        <taxon>Pteriomorphia</taxon>
        <taxon>Ostreida</taxon>
        <taxon>Ostreoidea</taxon>
        <taxon>Ostreidae</taxon>
        <taxon>Magallana</taxon>
    </lineage>
</organism>
<protein>
    <submittedName>
        <fullName evidence="1">Uncharacterized protein</fullName>
    </submittedName>
</protein>
<sequence length="107" mass="12894">MRIIKSIILGALFLPRLDHSTLPRKFQQMDPDEKKEMLDRKRRKAKWKWLLAYTLVNNPEISLQRRLVLAKERNENVKEIFFSHSTLYSEEPTKVDMDQIINLEERL</sequence>
<evidence type="ECO:0000313" key="1">
    <source>
        <dbReference type="EMBL" id="EKC22145.1"/>
    </source>
</evidence>
<dbReference type="EMBL" id="JH818242">
    <property type="protein sequence ID" value="EKC22145.1"/>
    <property type="molecule type" value="Genomic_DNA"/>
</dbReference>
<proteinExistence type="predicted"/>
<gene>
    <name evidence="1" type="ORF">CGI_10002727</name>
</gene>
<accession>K1Q006</accession>